<dbReference type="Proteomes" id="UP000887576">
    <property type="component" value="Unplaced"/>
</dbReference>
<protein>
    <submittedName>
        <fullName evidence="2">Uncharacterized protein</fullName>
    </submittedName>
</protein>
<organism evidence="1 2">
    <name type="scientific">Panagrolaimus sp. JU765</name>
    <dbReference type="NCBI Taxonomy" id="591449"/>
    <lineage>
        <taxon>Eukaryota</taxon>
        <taxon>Metazoa</taxon>
        <taxon>Ecdysozoa</taxon>
        <taxon>Nematoda</taxon>
        <taxon>Chromadorea</taxon>
        <taxon>Rhabditida</taxon>
        <taxon>Tylenchina</taxon>
        <taxon>Panagrolaimomorpha</taxon>
        <taxon>Panagrolaimoidea</taxon>
        <taxon>Panagrolaimidae</taxon>
        <taxon>Panagrolaimus</taxon>
    </lineage>
</organism>
<accession>A0AC34QWR2</accession>
<sequence length="442" mass="51152">MRKLLLFVVCAGLFACICADFQLFGKHGESTWKKRLHYQDRGFCQDLGNLTKKNLFKYLICNLTAVKNECKERATETFYLTSRENVSRAVRGAAHLFPRVREFILSMENTSYAAIDCYWNAFFQVEQDVANGVYPYDQWDEHWSALCDGYRDEVQPFYDTLNRTGGPYWEVFGYTYPNLVRYPNITFFAVLRDWGKMLWPNTTADQFYSRVFANLALFPKWNATDRDNCASNIAWTPDWVLTNGYLYENFTTLIQIGMKKANFEYGPTTNPEPTTAEYEQLAKIIYIFQQYFKEKSIIFFNDFFNKLVAANVTDDLSDPIVTSVSYLWGDFIGNLTGNNNTNTTPTNSTNSTGPSDEWLNRVCNYLTNGTTTFPHFPGCAGRNIWNIFENVTQDAREQIGGTKDWFGKIKNKVKKVKDNIKNALDNLKNKNNNDNGWNFNWG</sequence>
<proteinExistence type="predicted"/>
<reference evidence="2" key="1">
    <citation type="submission" date="2022-11" db="UniProtKB">
        <authorList>
            <consortium name="WormBaseParasite"/>
        </authorList>
    </citation>
    <scope>IDENTIFICATION</scope>
</reference>
<evidence type="ECO:0000313" key="2">
    <source>
        <dbReference type="WBParaSite" id="JU765_v2.g20040.t1"/>
    </source>
</evidence>
<dbReference type="WBParaSite" id="JU765_v2.g20040.t1">
    <property type="protein sequence ID" value="JU765_v2.g20040.t1"/>
    <property type="gene ID" value="JU765_v2.g20040"/>
</dbReference>
<evidence type="ECO:0000313" key="1">
    <source>
        <dbReference type="Proteomes" id="UP000887576"/>
    </source>
</evidence>
<name>A0AC34QWR2_9BILA</name>